<evidence type="ECO:0000256" key="10">
    <source>
        <dbReference type="ARBA" id="ARBA00022842"/>
    </source>
</evidence>
<keyword evidence="9" id="KW-0067">ATP-binding</keyword>
<dbReference type="SMART" id="SM01400">
    <property type="entry name" value="Pribosyltran_N"/>
    <property type="match status" value="1"/>
</dbReference>
<evidence type="ECO:0000259" key="12">
    <source>
        <dbReference type="Pfam" id="PF13793"/>
    </source>
</evidence>
<comment type="pathway">
    <text evidence="1">Metabolic intermediate biosynthesis; 5-phospho-alpha-D-ribose 1-diphosphate biosynthesis; 5-phospho-alpha-D-ribose 1-diphosphate from D-ribose 5-phosphate (route I): step 1/1.</text>
</comment>
<dbReference type="CDD" id="cd06223">
    <property type="entry name" value="PRTases_typeI"/>
    <property type="match status" value="1"/>
</dbReference>
<dbReference type="Gene3D" id="3.40.50.2020">
    <property type="match status" value="2"/>
</dbReference>
<dbReference type="EC" id="2.7.6.1" evidence="3"/>
<evidence type="ECO:0000256" key="11">
    <source>
        <dbReference type="ARBA" id="ARBA00049535"/>
    </source>
</evidence>
<dbReference type="GO" id="GO:0000287">
    <property type="term" value="F:magnesium ion binding"/>
    <property type="evidence" value="ECO:0007669"/>
    <property type="project" value="InterPro"/>
</dbReference>
<evidence type="ECO:0000256" key="7">
    <source>
        <dbReference type="ARBA" id="ARBA00022741"/>
    </source>
</evidence>
<dbReference type="GO" id="GO:0002189">
    <property type="term" value="C:ribose phosphate diphosphokinase complex"/>
    <property type="evidence" value="ECO:0007669"/>
    <property type="project" value="TreeGrafter"/>
</dbReference>
<keyword evidence="7" id="KW-0547">Nucleotide-binding</keyword>
<dbReference type="NCBIfam" id="TIGR01251">
    <property type="entry name" value="ribP_PPkin"/>
    <property type="match status" value="1"/>
</dbReference>
<dbReference type="PANTHER" id="PTHR10210:SF32">
    <property type="entry name" value="RIBOSE-PHOSPHATE PYROPHOSPHOKINASE 2"/>
    <property type="match status" value="1"/>
</dbReference>
<dbReference type="GO" id="GO:0005524">
    <property type="term" value="F:ATP binding"/>
    <property type="evidence" value="ECO:0007669"/>
    <property type="project" value="UniProtKB-KW"/>
</dbReference>
<dbReference type="InterPro" id="IPR029057">
    <property type="entry name" value="PRTase-like"/>
</dbReference>
<dbReference type="FunFam" id="3.40.50.2020:FF:000007">
    <property type="entry name" value="Ribose-phosphate pyrophosphokinase"/>
    <property type="match status" value="1"/>
</dbReference>
<comment type="caution">
    <text evidence="13">The sequence shown here is derived from an EMBL/GenBank/DDBJ whole genome shotgun (WGS) entry which is preliminary data.</text>
</comment>
<dbReference type="EMBL" id="JAQMWT010000078">
    <property type="protein sequence ID" value="KAJ8611290.1"/>
    <property type="molecule type" value="Genomic_DNA"/>
</dbReference>
<evidence type="ECO:0000256" key="9">
    <source>
        <dbReference type="ARBA" id="ARBA00022840"/>
    </source>
</evidence>
<reference evidence="13" key="1">
    <citation type="submission" date="2023-01" db="EMBL/GenBank/DDBJ databases">
        <title>Metagenome sequencing of chrysophaentin producing Chrysophaeum taylorii.</title>
        <authorList>
            <person name="Davison J."/>
            <person name="Bewley C."/>
        </authorList>
    </citation>
    <scope>NUCLEOTIDE SEQUENCE</scope>
    <source>
        <strain evidence="13">NIES-1699</strain>
    </source>
</reference>
<keyword evidence="5" id="KW-0479">Metal-binding</keyword>
<dbReference type="SUPFAM" id="SSF53271">
    <property type="entry name" value="PRTase-like"/>
    <property type="match status" value="2"/>
</dbReference>
<dbReference type="GO" id="GO:0016301">
    <property type="term" value="F:kinase activity"/>
    <property type="evidence" value="ECO:0007669"/>
    <property type="project" value="UniProtKB-KW"/>
</dbReference>
<comment type="similarity">
    <text evidence="2">Belongs to the ribose-phosphate pyrophosphokinase family.</text>
</comment>
<dbReference type="AlphaFoldDB" id="A0AAD7ULQ4"/>
<dbReference type="InterPro" id="IPR029099">
    <property type="entry name" value="Pribosyltran_N"/>
</dbReference>
<feature type="domain" description="Ribose-phosphate pyrophosphokinase N-terminal" evidence="12">
    <location>
        <begin position="12"/>
        <end position="129"/>
    </location>
</feature>
<comment type="catalytic activity">
    <reaction evidence="11">
        <text>D-ribose 5-phosphate + ATP = 5-phospho-alpha-D-ribose 1-diphosphate + AMP + H(+)</text>
        <dbReference type="Rhea" id="RHEA:15609"/>
        <dbReference type="ChEBI" id="CHEBI:15378"/>
        <dbReference type="ChEBI" id="CHEBI:30616"/>
        <dbReference type="ChEBI" id="CHEBI:58017"/>
        <dbReference type="ChEBI" id="CHEBI:78346"/>
        <dbReference type="ChEBI" id="CHEBI:456215"/>
        <dbReference type="EC" id="2.7.6.1"/>
    </reaction>
</comment>
<evidence type="ECO:0000313" key="14">
    <source>
        <dbReference type="Proteomes" id="UP001230188"/>
    </source>
</evidence>
<accession>A0AAD7ULQ4</accession>
<dbReference type="Pfam" id="PF14572">
    <property type="entry name" value="Pribosyl_synth"/>
    <property type="match status" value="1"/>
</dbReference>
<evidence type="ECO:0000256" key="8">
    <source>
        <dbReference type="ARBA" id="ARBA00022777"/>
    </source>
</evidence>
<evidence type="ECO:0000256" key="6">
    <source>
        <dbReference type="ARBA" id="ARBA00022727"/>
    </source>
</evidence>
<sequence>MEEVGKKDLSKLKLVTGTSNRALADEISARLGVSLSPAYVKRFNDGEVNIRLSESVRGCDVFILQSCGPPVNDNLVELLLLISSAKRASAASVTAVVPYYPYARQSHLPDKLRVPIAGADVAKMMESMGVDRVLSIDLHCAQIQGFFGPRTPVDNLYAAPAAVSYFHSKDLVRPAVVSPDAAGVARAKLFCEGLQCSADIPHLAICVKVGDTVTLVGDVDACDVIVVDDLIDSGRTLTTAANHCKDKGAKRIFGFATHALFSGTAGELIEASAVDEIIVANTIELAPKLLESTRKVRQLSVGKLIEGAVRAIHTGDSVSELFTSTLAGSSVLQ</sequence>
<dbReference type="InterPro" id="IPR000836">
    <property type="entry name" value="PRTase_dom"/>
</dbReference>
<dbReference type="NCBIfam" id="NF002320">
    <property type="entry name" value="PRK01259.1"/>
    <property type="match status" value="1"/>
</dbReference>
<keyword evidence="4" id="KW-0808">Transferase</keyword>
<protein>
    <recommendedName>
        <fullName evidence="3">ribose-phosphate diphosphokinase</fullName>
        <ecNumber evidence="3">2.7.6.1</ecNumber>
    </recommendedName>
</protein>
<keyword evidence="6" id="KW-0545">Nucleotide biosynthesis</keyword>
<dbReference type="GO" id="GO:0004749">
    <property type="term" value="F:ribose phosphate diphosphokinase activity"/>
    <property type="evidence" value="ECO:0007669"/>
    <property type="project" value="UniProtKB-EC"/>
</dbReference>
<keyword evidence="14" id="KW-1185">Reference proteome</keyword>
<evidence type="ECO:0000256" key="1">
    <source>
        <dbReference type="ARBA" id="ARBA00004996"/>
    </source>
</evidence>
<evidence type="ECO:0000313" key="13">
    <source>
        <dbReference type="EMBL" id="KAJ8611290.1"/>
    </source>
</evidence>
<dbReference type="Proteomes" id="UP001230188">
    <property type="component" value="Unassembled WGS sequence"/>
</dbReference>
<evidence type="ECO:0000256" key="3">
    <source>
        <dbReference type="ARBA" id="ARBA00013247"/>
    </source>
</evidence>
<gene>
    <name evidence="13" type="ORF">CTAYLR_004166</name>
</gene>
<dbReference type="GO" id="GO:0006164">
    <property type="term" value="P:purine nucleotide biosynthetic process"/>
    <property type="evidence" value="ECO:0007669"/>
    <property type="project" value="TreeGrafter"/>
</dbReference>
<keyword evidence="8" id="KW-0418">Kinase</keyword>
<dbReference type="Pfam" id="PF13793">
    <property type="entry name" value="Pribosyltran_N"/>
    <property type="match status" value="1"/>
</dbReference>
<dbReference type="PANTHER" id="PTHR10210">
    <property type="entry name" value="RIBOSE-PHOSPHATE DIPHOSPHOKINASE FAMILY MEMBER"/>
    <property type="match status" value="1"/>
</dbReference>
<dbReference type="InterPro" id="IPR005946">
    <property type="entry name" value="Rib-P_diPkinase"/>
</dbReference>
<evidence type="ECO:0000256" key="5">
    <source>
        <dbReference type="ARBA" id="ARBA00022723"/>
    </source>
</evidence>
<name>A0AAD7ULQ4_9STRA</name>
<organism evidence="13 14">
    <name type="scientific">Chrysophaeum taylorii</name>
    <dbReference type="NCBI Taxonomy" id="2483200"/>
    <lineage>
        <taxon>Eukaryota</taxon>
        <taxon>Sar</taxon>
        <taxon>Stramenopiles</taxon>
        <taxon>Ochrophyta</taxon>
        <taxon>Pelagophyceae</taxon>
        <taxon>Pelagomonadales</taxon>
        <taxon>Pelagomonadaceae</taxon>
        <taxon>Chrysophaeum</taxon>
    </lineage>
</organism>
<dbReference type="GO" id="GO:0005737">
    <property type="term" value="C:cytoplasm"/>
    <property type="evidence" value="ECO:0007669"/>
    <property type="project" value="TreeGrafter"/>
</dbReference>
<dbReference type="GO" id="GO:0006015">
    <property type="term" value="P:5-phosphoribose 1-diphosphate biosynthetic process"/>
    <property type="evidence" value="ECO:0007669"/>
    <property type="project" value="TreeGrafter"/>
</dbReference>
<proteinExistence type="inferred from homology"/>
<evidence type="ECO:0000256" key="2">
    <source>
        <dbReference type="ARBA" id="ARBA00006478"/>
    </source>
</evidence>
<keyword evidence="10" id="KW-0460">Magnesium</keyword>
<evidence type="ECO:0000256" key="4">
    <source>
        <dbReference type="ARBA" id="ARBA00022679"/>
    </source>
</evidence>